<dbReference type="RefSeq" id="WP_087103638.1">
    <property type="nucleotide sequence ID" value="NZ_FWFG01000053.1"/>
</dbReference>
<dbReference type="InterPro" id="IPR015797">
    <property type="entry name" value="NUDIX_hydrolase-like_dom_sf"/>
</dbReference>
<evidence type="ECO:0000256" key="2">
    <source>
        <dbReference type="ARBA" id="ARBA00022801"/>
    </source>
</evidence>
<sequence length="155" mass="17630">MTEHSFALIPASYVYLVRDEQVLLQRRQNTGYMDGHWVAGAAGHVEAAESARDAAVREAYEELGVRIDAEDLELITVMQRRNGDAVIDQRVDWFWTVRRWSGAPVIQEPHKASALEWFPLTELPEPMPDYERRVVRGIDDITFPRATSSGFATDV</sequence>
<dbReference type="EMBL" id="FWFG01000053">
    <property type="protein sequence ID" value="SLM91087.1"/>
    <property type="molecule type" value="Genomic_DNA"/>
</dbReference>
<dbReference type="Pfam" id="PF00293">
    <property type="entry name" value="NUDIX"/>
    <property type="match status" value="1"/>
</dbReference>
<accession>A0A1X6WYZ8</accession>
<dbReference type="SUPFAM" id="SSF55811">
    <property type="entry name" value="Nudix"/>
    <property type="match status" value="1"/>
</dbReference>
<evidence type="ECO:0000259" key="3">
    <source>
        <dbReference type="PROSITE" id="PS51462"/>
    </source>
</evidence>
<proteinExistence type="predicted"/>
<dbReference type="CDD" id="cd04683">
    <property type="entry name" value="NUDIX_Hydrolase"/>
    <property type="match status" value="1"/>
</dbReference>
<organism evidence="4 5">
    <name type="scientific">Brachybacterium nesterenkovii</name>
    <dbReference type="NCBI Taxonomy" id="47847"/>
    <lineage>
        <taxon>Bacteria</taxon>
        <taxon>Bacillati</taxon>
        <taxon>Actinomycetota</taxon>
        <taxon>Actinomycetes</taxon>
        <taxon>Micrococcales</taxon>
        <taxon>Dermabacteraceae</taxon>
        <taxon>Brachybacterium</taxon>
    </lineage>
</organism>
<feature type="domain" description="Nudix hydrolase" evidence="3">
    <location>
        <begin position="7"/>
        <end position="140"/>
    </location>
</feature>
<name>A0A1X6WYZ8_9MICO</name>
<dbReference type="PANTHER" id="PTHR43046:SF16">
    <property type="entry name" value="ADP-RIBOSE PYROPHOSPHATASE YJHB-RELATED"/>
    <property type="match status" value="1"/>
</dbReference>
<keyword evidence="2" id="KW-0378">Hydrolase</keyword>
<gene>
    <name evidence="4" type="ORF">FM110_06100</name>
</gene>
<dbReference type="InterPro" id="IPR000086">
    <property type="entry name" value="NUDIX_hydrolase_dom"/>
</dbReference>
<dbReference type="Gene3D" id="3.90.79.10">
    <property type="entry name" value="Nucleoside Triphosphate Pyrophosphohydrolase"/>
    <property type="match status" value="1"/>
</dbReference>
<comment type="cofactor">
    <cofactor evidence="1">
        <name>Mg(2+)</name>
        <dbReference type="ChEBI" id="CHEBI:18420"/>
    </cofactor>
</comment>
<dbReference type="PROSITE" id="PS00893">
    <property type="entry name" value="NUDIX_BOX"/>
    <property type="match status" value="1"/>
</dbReference>
<evidence type="ECO:0000313" key="4">
    <source>
        <dbReference type="EMBL" id="SLM91087.1"/>
    </source>
</evidence>
<dbReference type="GO" id="GO:0016787">
    <property type="term" value="F:hydrolase activity"/>
    <property type="evidence" value="ECO:0007669"/>
    <property type="project" value="UniProtKB-KW"/>
</dbReference>
<dbReference type="PROSITE" id="PS51462">
    <property type="entry name" value="NUDIX"/>
    <property type="match status" value="1"/>
</dbReference>
<dbReference type="OrthoDB" id="9804315at2"/>
<protein>
    <submittedName>
        <fullName evidence="4">Putative MutT-family protein</fullName>
    </submittedName>
</protein>
<reference evidence="4 5" key="1">
    <citation type="submission" date="2017-02" db="EMBL/GenBank/DDBJ databases">
        <authorList>
            <person name="Peterson S.W."/>
        </authorList>
    </citation>
    <scope>NUCLEOTIDE SEQUENCE [LARGE SCALE GENOMIC DNA]</scope>
    <source>
        <strain evidence="4 5">CIP104813</strain>
    </source>
</reference>
<dbReference type="AlphaFoldDB" id="A0A1X6WYZ8"/>
<keyword evidence="5" id="KW-1185">Reference proteome</keyword>
<dbReference type="PANTHER" id="PTHR43046">
    <property type="entry name" value="GDP-MANNOSE MANNOSYL HYDROLASE"/>
    <property type="match status" value="1"/>
</dbReference>
<evidence type="ECO:0000256" key="1">
    <source>
        <dbReference type="ARBA" id="ARBA00001946"/>
    </source>
</evidence>
<dbReference type="Proteomes" id="UP000195981">
    <property type="component" value="Unassembled WGS sequence"/>
</dbReference>
<dbReference type="InterPro" id="IPR020084">
    <property type="entry name" value="NUDIX_hydrolase_CS"/>
</dbReference>
<evidence type="ECO:0000313" key="5">
    <source>
        <dbReference type="Proteomes" id="UP000195981"/>
    </source>
</evidence>